<proteinExistence type="inferred from homology"/>
<sequence>MKSDILFQKQSITIKFSQKPPRHVGSRLIELGFSTKDNKSFVRSKKLAQNEHEYLQGMLGHKGLGMAYIPAAEKGFILDTTVPDSMGHEMHIAIRKIKKSIGQPLFDYVAGKLDYSNDELVKALSCEQIDAVSLAIYNIEKRHQGIIVGDQTGIGKGRTAAALIRYGVKQGLQPVFLSEKPNLFTDLYRDLSDIGSSALVPFIVNAKESKTNIMDKSGEVVYSAPEKPTQDRIINKQNVPGSYNFVCATYSQFNQPKKPAKQQFLSAVSGGNIIIMDEAHNASGSSNTGEFMQDVLRQTKGVCFLSATFAKRPDNMPIYAQKTSMSDANMTSEDLVEAITKGGVALQEILAAQLVSEGQMIRRERSFEGVEVNYIELKEKAAQQADTADKITSIIRDIIGFQEKYINKQVEQLDKIAAAESKEVETRKGTEKAGVDNIPYFSKVFNVINQLLFSLNAEDVAEHAIRRLKEGKKPVIAFASTMGSFLEDMAKPDDVINGDFSIVLEKGLDSVLRYTEKDIDGQSEGKTFNISDLSEEAQFAYRDILKRIEKASTGITISPLDLIIQKIREAGYSVGEVTGRKLCVQYNSTKKGNTTALVLNRKKENTASLFRQFNDNEIDCLLINQSGSTGASAHAIVTDKVPAEKVKQRVMIILQPELNINTEIQKRGRINRTGQIMKPIYDYIISSIPAQKRFMMMLKKKLKSLDANTTSNQKNSKSQLESDDFLNKYGDKVVRQYMLENPELNKALDNPFKFEGKDGDETPSEGDASKVTGRVAVLSVKEQEKFYGEVIERYNDYVEYLKQSGEYDLEVEVLDLKAETLDRRVVIAGKGGRSVFGNDTFLEKCECNVLKKPYGKAELEKLIQKHLEGKDTDAIAEEIIAAHEKHVQAKLNEDLKEIEIKYKELVADIVNEKPFQKIPVFDKAAQNAYLAERTEELETAKQEAISRTHTQSENRKNYLNSFFRFFRTGHGYFYPALSFEADSSDNSYCIFLGFDINPKRKNPYAPSAVKLRFAIADSRKYIVLPASGDTAKEIERIQARSFQLTTSQKESLINRWDEAIKAYTSDRQIRYIVTGNILQGSADFSGKLVSYTTKGKGVQKGILMSEAWSPDNGDSKANAYVVAPIAKLQKHIMSLRSGAAINTENKISIVRHYDGNFQVIMPKTKSHISIYTDKDVVKLLVNNRDGFEMVSGNMKASVTESNMPKLLQIFGERFSLSVKIPRHYFDEYLEKGSTRTDTVDSLTKEAMELFELDKMEFPERLAKQKQSFQKSKTDNEDKTKVLKLVKLRAKAILILQKQMRNVAGLGSHPKIKTIL</sequence>
<keyword evidence="4" id="KW-1185">Reference proteome</keyword>
<reference evidence="3 4" key="1">
    <citation type="submission" date="2018-06" db="EMBL/GenBank/DDBJ databases">
        <title>Genomic Encyclopedia of Archaeal and Bacterial Type Strains, Phase II (KMG-II): from individual species to whole genera.</title>
        <authorList>
            <person name="Goeker M."/>
        </authorList>
    </citation>
    <scope>NUCLEOTIDE SEQUENCE [LARGE SCALE GENOMIC DNA]</scope>
    <source>
        <strain evidence="3 4">DSM 6779</strain>
    </source>
</reference>
<evidence type="ECO:0000256" key="1">
    <source>
        <dbReference type="ARBA" id="ARBA00006992"/>
    </source>
</evidence>
<dbReference type="Pfam" id="PF13872">
    <property type="entry name" value="AAA_34"/>
    <property type="match status" value="1"/>
</dbReference>
<name>A0A2W7MQU2_9BACT</name>
<accession>A0A2W7MQU2</accession>
<dbReference type="EMBL" id="QKZK01000049">
    <property type="protein sequence ID" value="PZX10605.1"/>
    <property type="molecule type" value="Genomic_DNA"/>
</dbReference>
<dbReference type="InterPro" id="IPR026741">
    <property type="entry name" value="SNO"/>
</dbReference>
<dbReference type="InterPro" id="IPR014001">
    <property type="entry name" value="Helicase_ATP-bd"/>
</dbReference>
<dbReference type="PROSITE" id="PS51192">
    <property type="entry name" value="HELICASE_ATP_BIND_1"/>
    <property type="match status" value="1"/>
</dbReference>
<dbReference type="InterPro" id="IPR027417">
    <property type="entry name" value="P-loop_NTPase"/>
</dbReference>
<dbReference type="GO" id="GO:0016787">
    <property type="term" value="F:hydrolase activity"/>
    <property type="evidence" value="ECO:0007669"/>
    <property type="project" value="UniProtKB-KW"/>
</dbReference>
<feature type="domain" description="Helicase ATP-binding" evidence="2">
    <location>
        <begin position="137"/>
        <end position="327"/>
    </location>
</feature>
<dbReference type="GO" id="GO:0006355">
    <property type="term" value="P:regulation of DNA-templated transcription"/>
    <property type="evidence" value="ECO:0007669"/>
    <property type="project" value="InterPro"/>
</dbReference>
<evidence type="ECO:0000313" key="3">
    <source>
        <dbReference type="EMBL" id="PZX10605.1"/>
    </source>
</evidence>
<dbReference type="PANTHER" id="PTHR12706:SF30">
    <property type="entry name" value="PROTEIN STRAWBERRY NOTCH-RELATED"/>
    <property type="match status" value="1"/>
</dbReference>
<organism evidence="3 4">
    <name type="scientific">Breznakibacter xylanolyticus</name>
    <dbReference type="NCBI Taxonomy" id="990"/>
    <lineage>
        <taxon>Bacteria</taxon>
        <taxon>Pseudomonadati</taxon>
        <taxon>Bacteroidota</taxon>
        <taxon>Bacteroidia</taxon>
        <taxon>Marinilabiliales</taxon>
        <taxon>Marinilabiliaceae</taxon>
        <taxon>Breznakibacter</taxon>
    </lineage>
</organism>
<dbReference type="InterPro" id="IPR026937">
    <property type="entry name" value="SBNO_Helicase_C_dom"/>
</dbReference>
<gene>
    <name evidence="3" type="ORF">LX69_03329</name>
</gene>
<evidence type="ECO:0000259" key="2">
    <source>
        <dbReference type="PROSITE" id="PS51192"/>
    </source>
</evidence>
<dbReference type="Pfam" id="PF13871">
    <property type="entry name" value="Helicase_C_4"/>
    <property type="match status" value="1"/>
</dbReference>
<dbReference type="OrthoDB" id="9815272at2"/>
<comment type="similarity">
    <text evidence="1">Belongs to the SBNO family.</text>
</comment>
<evidence type="ECO:0000313" key="4">
    <source>
        <dbReference type="Proteomes" id="UP000249239"/>
    </source>
</evidence>
<dbReference type="PANTHER" id="PTHR12706">
    <property type="entry name" value="STRAWBERRY NOTCH-RELATED"/>
    <property type="match status" value="1"/>
</dbReference>
<dbReference type="RefSeq" id="WP_111447106.1">
    <property type="nucleotide sequence ID" value="NZ_QKZK01000049.1"/>
</dbReference>
<dbReference type="Gene3D" id="3.40.50.300">
    <property type="entry name" value="P-loop containing nucleotide triphosphate hydrolases"/>
    <property type="match status" value="1"/>
</dbReference>
<comment type="caution">
    <text evidence="3">The sequence shown here is derived from an EMBL/GenBank/DDBJ whole genome shotgun (WGS) entry which is preliminary data.</text>
</comment>
<keyword evidence="3" id="KW-0378">Hydrolase</keyword>
<protein>
    <submittedName>
        <fullName evidence="3">NTP hydrolase family protein</fullName>
    </submittedName>
</protein>
<dbReference type="InterPro" id="IPR039187">
    <property type="entry name" value="SNO_AAA"/>
</dbReference>
<dbReference type="Proteomes" id="UP000249239">
    <property type="component" value="Unassembled WGS sequence"/>
</dbReference>
<dbReference type="SUPFAM" id="SSF52540">
    <property type="entry name" value="P-loop containing nucleoside triphosphate hydrolases"/>
    <property type="match status" value="2"/>
</dbReference>